<dbReference type="Gene3D" id="2.130.10.10">
    <property type="entry name" value="YVTN repeat-like/Quinoprotein amine dehydrogenase"/>
    <property type="match status" value="3"/>
</dbReference>
<dbReference type="SUPFAM" id="SSF63825">
    <property type="entry name" value="YWTD domain"/>
    <property type="match status" value="1"/>
</dbReference>
<evidence type="ECO:0000313" key="2">
    <source>
        <dbReference type="EMBL" id="EQD41128.1"/>
    </source>
</evidence>
<reference evidence="2" key="2">
    <citation type="journal article" date="2014" name="ISME J.">
        <title>Microbial stratification in low pH oxic and suboxic macroscopic growths along an acid mine drainage.</title>
        <authorList>
            <person name="Mendez-Garcia C."/>
            <person name="Mesa V."/>
            <person name="Sprenger R.R."/>
            <person name="Richter M."/>
            <person name="Diez M.S."/>
            <person name="Solano J."/>
            <person name="Bargiela R."/>
            <person name="Golyshina O.V."/>
            <person name="Manteca A."/>
            <person name="Ramos J.L."/>
            <person name="Gallego J.R."/>
            <person name="Llorente I."/>
            <person name="Martins Dos Santos V.A."/>
            <person name="Jensen O.N."/>
            <person name="Pelaez A.I."/>
            <person name="Sanchez J."/>
            <person name="Ferrer M."/>
        </authorList>
    </citation>
    <scope>NUCLEOTIDE SEQUENCE</scope>
</reference>
<name>T0Z815_9ZZZZ</name>
<dbReference type="AlphaFoldDB" id="T0Z815"/>
<dbReference type="SUPFAM" id="SSF75011">
    <property type="entry name" value="3-carboxy-cis,cis-mucoante lactonizing enzyme"/>
    <property type="match status" value="1"/>
</dbReference>
<dbReference type="PANTHER" id="PTHR47197">
    <property type="entry name" value="PROTEIN NIRF"/>
    <property type="match status" value="1"/>
</dbReference>
<dbReference type="InterPro" id="IPR015943">
    <property type="entry name" value="WD40/YVTN_repeat-like_dom_sf"/>
</dbReference>
<proteinExistence type="predicted"/>
<dbReference type="InterPro" id="IPR013783">
    <property type="entry name" value="Ig-like_fold"/>
</dbReference>
<comment type="caution">
    <text evidence="2">The sequence shown here is derived from an EMBL/GenBank/DDBJ whole genome shotgun (WGS) entry which is preliminary data.</text>
</comment>
<dbReference type="InterPro" id="IPR051200">
    <property type="entry name" value="Host-pathogen_enzymatic-act"/>
</dbReference>
<accession>T0Z815</accession>
<feature type="non-terminal residue" evidence="2">
    <location>
        <position position="1060"/>
    </location>
</feature>
<evidence type="ECO:0000256" key="1">
    <source>
        <dbReference type="SAM" id="MobiDB-lite"/>
    </source>
</evidence>
<sequence length="1060" mass="109954">ERLPTPHPTLPLPRGAPELRPPLPASNGTGLATRYTLSLPNDTLLQGNIPGVNLGELWYSAYDSANNRIYLSAACAVYVVDASTFSIVGELPWTGCGVLYLNTTGDLYLSSGSHVDVVNPTTNVLVSRIYASEAGQTTIGIFAYDPVANAIVVGNYFNTSLNVVSLSAGRVVANLSVGLESLDAAYNPVNEELYVANYNQGQVEIFNSTTWSKTTISIPYTVGLFVFGVAVDTATGNVYITTYGDGNFLVEIGGSNNTIFQSVGLGSYPTGIVYDSGIGRLFVANSVGATIRVIYPSNLTTATLLTLNVPEFLIAGPWWISYVPELNSILIPTSYSDSLLALSDQNLTVYGSVGGFARPESEAWDGACDCLVAGDYLTSELYFVNATTYRLERTVGLPGEPRAITYDNATGDLWIAVGGLVGYSGLDIVHGSNGTRVALVNTSGSFPNSVAYDAADDRMYVPDEGPGNVDIYNATNESLLATRYLGGATQAAWDPETDTVYVSSWYTDNISLLAGATGLLLKNITGIQAPNSIVYDPVTSMVYTGDENAANITIVNATSEQVEGNLLYAYSDQILPQPNSTLLFATDGSGGITEFNLTNGTSTTVAAGVATVALAWLPTGALAAADLLGAIYFLQPAGPGPLATPILSLAPSYVGVGANVTVRTQEGGGTGSYHYVYAGLPPGCASQNRSTFSCTPSASGTYRVEVTVTDATGAVANGSAYLWVRPSSLVSFVEDGLPAGTVWWVNLTDGLSLQSTASTVTALLVNGTLGYSIGVGAANWVPSVPSGEVSVAGAPTAVTTTFLELQPLSFVETGPPTGTSWRVSLSGSIVGSTTGSSFNVSILNGTYSYVAAVSGGGWVPVEGQVSVAGPTVVQITFIPWGYNITFRESGLPSGTSWWVNITSGTGVRSSDAQAVIYLTNGTYAWTATTAGGEWRGQAGSVVVAGNATAVSIAFVLQTYTITFSAPGLPSLDPVWVNVTGATPGAGTATGVTVALANGSYIYAASAGPEWEEVSGQITVRGQPMDIAVNFTASLQTVTFLATGLASGATWNVTLGNRTSG</sequence>
<gene>
    <name evidence="2" type="ORF">B1B_14669</name>
</gene>
<dbReference type="EMBL" id="AUZY01009738">
    <property type="protein sequence ID" value="EQD41128.1"/>
    <property type="molecule type" value="Genomic_DNA"/>
</dbReference>
<feature type="region of interest" description="Disordered" evidence="1">
    <location>
        <begin position="1"/>
        <end position="25"/>
    </location>
</feature>
<feature type="compositionally biased region" description="Pro residues" evidence="1">
    <location>
        <begin position="1"/>
        <end position="11"/>
    </location>
</feature>
<organism evidence="2">
    <name type="scientific">mine drainage metagenome</name>
    <dbReference type="NCBI Taxonomy" id="410659"/>
    <lineage>
        <taxon>unclassified sequences</taxon>
        <taxon>metagenomes</taxon>
        <taxon>ecological metagenomes</taxon>
    </lineage>
</organism>
<protein>
    <submittedName>
        <fullName evidence="2">Surface antigen-like protein</fullName>
    </submittedName>
</protein>
<dbReference type="Gene3D" id="2.60.40.10">
    <property type="entry name" value="Immunoglobulins"/>
    <property type="match status" value="1"/>
</dbReference>
<dbReference type="PANTHER" id="PTHR47197:SF3">
    <property type="entry name" value="DIHYDRO-HEME D1 DEHYDROGENASE"/>
    <property type="match status" value="1"/>
</dbReference>
<reference evidence="2" key="1">
    <citation type="submission" date="2013-08" db="EMBL/GenBank/DDBJ databases">
        <authorList>
            <person name="Mendez C."/>
            <person name="Richter M."/>
            <person name="Ferrer M."/>
            <person name="Sanchez J."/>
        </authorList>
    </citation>
    <scope>NUCLEOTIDE SEQUENCE</scope>
</reference>
<feature type="non-terminal residue" evidence="2">
    <location>
        <position position="1"/>
    </location>
</feature>